<dbReference type="InterPro" id="IPR013749">
    <property type="entry name" value="PM/HMP-P_kinase-1"/>
</dbReference>
<evidence type="ECO:0000256" key="2">
    <source>
        <dbReference type="ARBA" id="ARBA00000565"/>
    </source>
</evidence>
<keyword evidence="12" id="KW-0784">Thiamine biosynthesis</keyword>
<dbReference type="RefSeq" id="WP_226391421.1">
    <property type="nucleotide sequence ID" value="NZ_JADCKB010000001.1"/>
</dbReference>
<comment type="pathway">
    <text evidence="13">Cofactor biosynthesis; thiamine diphosphate biosynthesis; 4-amino-2-methyl-5-diphosphomethylpyrimidine from 5-amino-1-(5-phospho-D-ribosyl)imidazole: step 2/3.</text>
</comment>
<dbReference type="Proteomes" id="UP000806542">
    <property type="component" value="Unassembled WGS sequence"/>
</dbReference>
<keyword evidence="8 17" id="KW-0808">Transferase</keyword>
<gene>
    <name evidence="17" type="primary">thiD</name>
    <name evidence="17" type="ORF">INF28_00030</name>
</gene>
<sequence length="265" mass="28488">MKKLLTIAGSDSIGGAGIQADIKTFSALGCYGMSVITAVTAQNTAAVLDSQDISPVMIQKQLEAVFEDVPPDGVKVGMVSVPETIKVIAAALKKYQPPVIVIDPVMVSKSGFHLLRPDAVSAMKKYFLPLGAVLTPNIPEAEILCDRKIVSHRDMEIAAEQLYAMGAHSVVIKGGHFQGDADDLIFDGKEKIWLPGKRIETKNTHGTGCTISSAIAAYMAKGDRVIEAVRKAKEYVTGAIEHAIEMGSGCGPTNHFYRMWKEETE</sequence>
<comment type="pathway">
    <text evidence="3">Cofactor biosynthesis; thiamine diphosphate biosynthesis; 4-amino-2-methyl-5-diphosphomethylpyrimidine from 5-amino-1-(5-phospho-D-ribosyl)imidazole: step 3/3.</text>
</comment>
<evidence type="ECO:0000256" key="12">
    <source>
        <dbReference type="ARBA" id="ARBA00022977"/>
    </source>
</evidence>
<reference evidence="17" key="1">
    <citation type="submission" date="2020-10" db="EMBL/GenBank/DDBJ databases">
        <title>ChiBAC.</title>
        <authorList>
            <person name="Zenner C."/>
            <person name="Hitch T.C.A."/>
            <person name="Clavel T."/>
        </authorList>
    </citation>
    <scope>NUCLEOTIDE SEQUENCE</scope>
    <source>
        <strain evidence="17">DSM 107454</strain>
    </source>
</reference>
<organism evidence="17 18">
    <name type="scientific">Ructibacterium gallinarum</name>
    <dbReference type="NCBI Taxonomy" id="2779355"/>
    <lineage>
        <taxon>Bacteria</taxon>
        <taxon>Bacillati</taxon>
        <taxon>Bacillota</taxon>
        <taxon>Clostridia</taxon>
        <taxon>Eubacteriales</taxon>
        <taxon>Oscillospiraceae</taxon>
        <taxon>Ructibacterium</taxon>
    </lineage>
</organism>
<dbReference type="EMBL" id="JADCKB010000001">
    <property type="protein sequence ID" value="MBE5038853.1"/>
    <property type="molecule type" value="Genomic_DNA"/>
</dbReference>
<evidence type="ECO:0000313" key="18">
    <source>
        <dbReference type="Proteomes" id="UP000806542"/>
    </source>
</evidence>
<comment type="similarity">
    <text evidence="4">Belongs to the ThiD family.</text>
</comment>
<dbReference type="FunFam" id="3.40.1190.20:FF:000003">
    <property type="entry name" value="Phosphomethylpyrimidine kinase ThiD"/>
    <property type="match status" value="1"/>
</dbReference>
<feature type="domain" description="Pyridoxamine kinase/Phosphomethylpyrimidine kinase" evidence="16">
    <location>
        <begin position="11"/>
        <end position="254"/>
    </location>
</feature>
<name>A0A9D5LWA2_9FIRM</name>
<keyword evidence="9" id="KW-0547">Nucleotide-binding</keyword>
<dbReference type="GO" id="GO:0008902">
    <property type="term" value="F:hydroxymethylpyrimidine kinase activity"/>
    <property type="evidence" value="ECO:0007669"/>
    <property type="project" value="UniProtKB-EC"/>
</dbReference>
<dbReference type="Pfam" id="PF08543">
    <property type="entry name" value="Phos_pyr_kin"/>
    <property type="match status" value="1"/>
</dbReference>
<dbReference type="PANTHER" id="PTHR20858">
    <property type="entry name" value="PHOSPHOMETHYLPYRIMIDINE KINASE"/>
    <property type="match status" value="1"/>
</dbReference>
<comment type="catalytic activity">
    <reaction evidence="2">
        <text>4-amino-2-methyl-5-(phosphooxymethyl)pyrimidine + ATP = 4-amino-2-methyl-5-(diphosphooxymethyl)pyrimidine + ADP</text>
        <dbReference type="Rhea" id="RHEA:19893"/>
        <dbReference type="ChEBI" id="CHEBI:30616"/>
        <dbReference type="ChEBI" id="CHEBI:57841"/>
        <dbReference type="ChEBI" id="CHEBI:58354"/>
        <dbReference type="ChEBI" id="CHEBI:456216"/>
        <dbReference type="EC" id="2.7.4.7"/>
    </reaction>
</comment>
<dbReference type="PANTHER" id="PTHR20858:SF17">
    <property type="entry name" value="HYDROXYMETHYLPYRIMIDINE_PHOSPHOMETHYLPYRIMIDINE KINASE THI20-RELATED"/>
    <property type="match status" value="1"/>
</dbReference>
<dbReference type="EC" id="2.7.4.7" evidence="6"/>
<evidence type="ECO:0000256" key="4">
    <source>
        <dbReference type="ARBA" id="ARBA00009879"/>
    </source>
</evidence>
<evidence type="ECO:0000256" key="5">
    <source>
        <dbReference type="ARBA" id="ARBA00012135"/>
    </source>
</evidence>
<evidence type="ECO:0000313" key="17">
    <source>
        <dbReference type="EMBL" id="MBE5038853.1"/>
    </source>
</evidence>
<evidence type="ECO:0000256" key="13">
    <source>
        <dbReference type="ARBA" id="ARBA00037917"/>
    </source>
</evidence>
<comment type="caution">
    <text evidence="17">The sequence shown here is derived from an EMBL/GenBank/DDBJ whole genome shotgun (WGS) entry which is preliminary data.</text>
</comment>
<protein>
    <recommendedName>
        <fullName evidence="7">Hydroxymethylpyrimidine/phosphomethylpyrimidine kinase</fullName>
        <ecNumber evidence="5">2.7.1.49</ecNumber>
        <ecNumber evidence="6">2.7.4.7</ecNumber>
    </recommendedName>
    <alternativeName>
        <fullName evidence="14">Hydroxymethylpyrimidine kinase</fullName>
    </alternativeName>
    <alternativeName>
        <fullName evidence="15">Hydroxymethylpyrimidine phosphate kinase</fullName>
    </alternativeName>
</protein>
<evidence type="ECO:0000256" key="7">
    <source>
        <dbReference type="ARBA" id="ARBA00019161"/>
    </source>
</evidence>
<dbReference type="CDD" id="cd01169">
    <property type="entry name" value="HMPP_kinase"/>
    <property type="match status" value="1"/>
</dbReference>
<dbReference type="SUPFAM" id="SSF53613">
    <property type="entry name" value="Ribokinase-like"/>
    <property type="match status" value="1"/>
</dbReference>
<dbReference type="GO" id="GO:0005524">
    <property type="term" value="F:ATP binding"/>
    <property type="evidence" value="ECO:0007669"/>
    <property type="project" value="UniProtKB-KW"/>
</dbReference>
<dbReference type="GO" id="GO:0009228">
    <property type="term" value="P:thiamine biosynthetic process"/>
    <property type="evidence" value="ECO:0007669"/>
    <property type="project" value="UniProtKB-KW"/>
</dbReference>
<evidence type="ECO:0000256" key="6">
    <source>
        <dbReference type="ARBA" id="ARBA00012963"/>
    </source>
</evidence>
<evidence type="ECO:0000256" key="1">
    <source>
        <dbReference type="ARBA" id="ARBA00000151"/>
    </source>
</evidence>
<dbReference type="GO" id="GO:0008972">
    <property type="term" value="F:phosphomethylpyrimidine kinase activity"/>
    <property type="evidence" value="ECO:0007669"/>
    <property type="project" value="UniProtKB-EC"/>
</dbReference>
<keyword evidence="10 17" id="KW-0418">Kinase</keyword>
<evidence type="ECO:0000256" key="11">
    <source>
        <dbReference type="ARBA" id="ARBA00022840"/>
    </source>
</evidence>
<comment type="catalytic activity">
    <reaction evidence="1">
        <text>4-amino-5-hydroxymethyl-2-methylpyrimidine + ATP = 4-amino-2-methyl-5-(phosphooxymethyl)pyrimidine + ADP + H(+)</text>
        <dbReference type="Rhea" id="RHEA:23096"/>
        <dbReference type="ChEBI" id="CHEBI:15378"/>
        <dbReference type="ChEBI" id="CHEBI:16892"/>
        <dbReference type="ChEBI" id="CHEBI:30616"/>
        <dbReference type="ChEBI" id="CHEBI:58354"/>
        <dbReference type="ChEBI" id="CHEBI:456216"/>
        <dbReference type="EC" id="2.7.1.49"/>
    </reaction>
</comment>
<evidence type="ECO:0000256" key="14">
    <source>
        <dbReference type="ARBA" id="ARBA00042102"/>
    </source>
</evidence>
<accession>A0A9D5LWA2</accession>
<proteinExistence type="inferred from homology"/>
<dbReference type="NCBIfam" id="TIGR00097">
    <property type="entry name" value="HMP-P_kinase"/>
    <property type="match status" value="1"/>
</dbReference>
<evidence type="ECO:0000256" key="9">
    <source>
        <dbReference type="ARBA" id="ARBA00022741"/>
    </source>
</evidence>
<evidence type="ECO:0000259" key="16">
    <source>
        <dbReference type="Pfam" id="PF08543"/>
    </source>
</evidence>
<dbReference type="EC" id="2.7.1.49" evidence="5"/>
<evidence type="ECO:0000256" key="15">
    <source>
        <dbReference type="ARBA" id="ARBA00043176"/>
    </source>
</evidence>
<keyword evidence="11" id="KW-0067">ATP-binding</keyword>
<dbReference type="GO" id="GO:0005829">
    <property type="term" value="C:cytosol"/>
    <property type="evidence" value="ECO:0007669"/>
    <property type="project" value="TreeGrafter"/>
</dbReference>
<dbReference type="InterPro" id="IPR029056">
    <property type="entry name" value="Ribokinase-like"/>
</dbReference>
<dbReference type="InterPro" id="IPR004399">
    <property type="entry name" value="HMP/HMP-P_kinase_dom"/>
</dbReference>
<keyword evidence="18" id="KW-1185">Reference proteome</keyword>
<evidence type="ECO:0000256" key="3">
    <source>
        <dbReference type="ARBA" id="ARBA00004769"/>
    </source>
</evidence>
<evidence type="ECO:0000256" key="10">
    <source>
        <dbReference type="ARBA" id="ARBA00022777"/>
    </source>
</evidence>
<dbReference type="Gene3D" id="3.40.1190.20">
    <property type="match status" value="1"/>
</dbReference>
<dbReference type="AlphaFoldDB" id="A0A9D5LWA2"/>
<evidence type="ECO:0000256" key="8">
    <source>
        <dbReference type="ARBA" id="ARBA00022679"/>
    </source>
</evidence>